<dbReference type="HOGENOM" id="CLU_414293_0_0_0"/>
<dbReference type="GO" id="GO:0005975">
    <property type="term" value="P:carbohydrate metabolic process"/>
    <property type="evidence" value="ECO:0007669"/>
    <property type="project" value="InterPro"/>
</dbReference>
<dbReference type="GO" id="GO:0004565">
    <property type="term" value="F:beta-galactosidase activity"/>
    <property type="evidence" value="ECO:0007669"/>
    <property type="project" value="InterPro"/>
</dbReference>
<dbReference type="InterPro" id="IPR017853">
    <property type="entry name" value="GH"/>
</dbReference>
<accession>A0A0S6VRD7</accession>
<reference evidence="2" key="1">
    <citation type="journal article" date="2015" name="PeerJ">
        <title>First genomic representation of candidate bacterial phylum KSB3 points to enhanced environmental sensing as a trigger of wastewater bulking.</title>
        <authorList>
            <person name="Sekiguchi Y."/>
            <person name="Ohashi A."/>
            <person name="Parks D.H."/>
            <person name="Yamauchi T."/>
            <person name="Tyson G.W."/>
            <person name="Hugenholtz P."/>
        </authorList>
    </citation>
    <scope>NUCLEOTIDE SEQUENCE [LARGE SCALE GENOMIC DNA]</scope>
</reference>
<dbReference type="SUPFAM" id="SSF51445">
    <property type="entry name" value="(Trans)glycosidases"/>
    <property type="match status" value="1"/>
</dbReference>
<dbReference type="InterPro" id="IPR013738">
    <property type="entry name" value="Beta_galactosidase_Trimer"/>
</dbReference>
<organism evidence="2">
    <name type="scientific">Candidatus Moduliflexus flocculans</name>
    <dbReference type="NCBI Taxonomy" id="1499966"/>
    <lineage>
        <taxon>Bacteria</taxon>
        <taxon>Candidatus Moduliflexota</taxon>
        <taxon>Candidatus Moduliflexia</taxon>
        <taxon>Candidatus Moduliflexales</taxon>
        <taxon>Candidatus Moduliflexaceae</taxon>
    </lineage>
</organism>
<dbReference type="STRING" id="1499966.U14_01106"/>
<feature type="domain" description="Beta-galactosidase trimerisation" evidence="1">
    <location>
        <begin position="377"/>
        <end position="537"/>
    </location>
</feature>
<dbReference type="InterPro" id="IPR028212">
    <property type="entry name" value="GHL6"/>
</dbReference>
<gene>
    <name evidence="2" type="ORF">U14_01106</name>
</gene>
<proteinExistence type="predicted"/>
<dbReference type="Proteomes" id="UP000030700">
    <property type="component" value="Unassembled WGS sequence"/>
</dbReference>
<name>A0A0S6VRD7_9BACT</name>
<evidence type="ECO:0000259" key="1">
    <source>
        <dbReference type="Pfam" id="PF08532"/>
    </source>
</evidence>
<evidence type="ECO:0000313" key="3">
    <source>
        <dbReference type="Proteomes" id="UP000030700"/>
    </source>
</evidence>
<dbReference type="Pfam" id="PF14871">
    <property type="entry name" value="GHL6"/>
    <property type="match status" value="1"/>
</dbReference>
<keyword evidence="3" id="KW-1185">Reference proteome</keyword>
<dbReference type="Pfam" id="PF08532">
    <property type="entry name" value="Glyco_hydro_42M"/>
    <property type="match status" value="1"/>
</dbReference>
<dbReference type="CDD" id="cd03143">
    <property type="entry name" value="A4_beta-galactosidase_middle_domain"/>
    <property type="match status" value="1"/>
</dbReference>
<evidence type="ECO:0000313" key="2">
    <source>
        <dbReference type="EMBL" id="GAK49882.1"/>
    </source>
</evidence>
<dbReference type="SUPFAM" id="SSF52317">
    <property type="entry name" value="Class I glutamine amidotransferase-like"/>
    <property type="match status" value="1"/>
</dbReference>
<dbReference type="InterPro" id="IPR029062">
    <property type="entry name" value="Class_I_gatase-like"/>
</dbReference>
<dbReference type="Gene3D" id="3.40.50.880">
    <property type="match status" value="1"/>
</dbReference>
<dbReference type="AlphaFoldDB" id="A0A0S6VRD7"/>
<protein>
    <recommendedName>
        <fullName evidence="1">Beta-galactosidase trimerisation domain-containing protein</fullName>
    </recommendedName>
</protein>
<sequence length="662" mass="75835">MIQELPFRHIHLDFHTSPQIPNIGKHFDPETFIATLQRAHVNSIALFAKCHHGMSYYPTRLGVMHPHLDFDLFGGMVNACKQAGIRVVAYTTVTLDEYMATQHPEWRQVDEQGRLVGRAPLNADHFSWQWLCMNSPYIDYVARHTQEILERYPVDGIFYDIILQSPCLCRHCQEGMRAEGLYPGNLAERERYSLQVADRCMARLSRVVWDHNPESAVFFNSRLRFDTYARNSSRNEQQRYSHWEIESLASGEWGYNHFPIAVRYFQAVEPKRAMTGHTGRFHTSWGDFGALKNQAALEYECFRLIASGCACTIGDQLAPNGTLDSAIYQRIGAVYEQVARKEAWCRDVTPQVEIGVMTAHTGDHGGLAKIDEGVMRMLLETHYQFEFLDAQSNFQKYPMLILPDDIRLTPALREKLTAYLAQGGKLLLSYHSGLMQDRDEFGVDCGIAFQQNYEFTPSYIRAHDALQQGIEPMDHVMYEASAQVAAHDGTAALASIVKPYFNRTWEHFCSHQHTPPETITNIPAVTQRGNIIYIASAIFNAYIGYGYRPYREIVRNCIERLLPNKLICGNLPTTAETTLMKQGNCLILHVLHYTPQRTAKRIDILEEVIPLYDRTISVKTDQQPAKILLIPEQQELAFTWSDHYAHFTIPEIRGHQMVLIVM</sequence>
<dbReference type="EMBL" id="DF820455">
    <property type="protein sequence ID" value="GAK49882.1"/>
    <property type="molecule type" value="Genomic_DNA"/>
</dbReference>
<dbReference type="Gene3D" id="3.20.20.80">
    <property type="entry name" value="Glycosidases"/>
    <property type="match status" value="1"/>
</dbReference>